<reference evidence="2 3" key="1">
    <citation type="submission" date="2017-07" db="EMBL/GenBank/DDBJ databases">
        <title>First draft Genome Sequence of Nocardia cerradoensis isolated from human infection.</title>
        <authorList>
            <person name="Carrasco G."/>
        </authorList>
    </citation>
    <scope>NUCLEOTIDE SEQUENCE [LARGE SCALE GENOMIC DNA]</scope>
    <source>
        <strain evidence="2 3">CNM20130759</strain>
    </source>
</reference>
<feature type="region of interest" description="Disordered" evidence="1">
    <location>
        <begin position="1"/>
        <end position="20"/>
    </location>
</feature>
<organism evidence="2 3">
    <name type="scientific">Nocardia cerradoensis</name>
    <dbReference type="NCBI Taxonomy" id="85688"/>
    <lineage>
        <taxon>Bacteria</taxon>
        <taxon>Bacillati</taxon>
        <taxon>Actinomycetota</taxon>
        <taxon>Actinomycetes</taxon>
        <taxon>Mycobacteriales</taxon>
        <taxon>Nocardiaceae</taxon>
        <taxon>Nocardia</taxon>
    </lineage>
</organism>
<gene>
    <name evidence="2" type="ORF">B7C42_08352</name>
</gene>
<sequence length="55" mass="5961">MEANQNSNSPKDFTDTRLTPVMTVSSTADSIHWSRSIQLPRMAAPATASAPTRIT</sequence>
<evidence type="ECO:0000313" key="3">
    <source>
        <dbReference type="Proteomes" id="UP000215506"/>
    </source>
</evidence>
<comment type="caution">
    <text evidence="2">The sequence shown here is derived from an EMBL/GenBank/DDBJ whole genome shotgun (WGS) entry which is preliminary data.</text>
</comment>
<keyword evidence="3" id="KW-1185">Reference proteome</keyword>
<proteinExistence type="predicted"/>
<dbReference type="EMBL" id="NGAF01000282">
    <property type="protein sequence ID" value="OXR39580.1"/>
    <property type="molecule type" value="Genomic_DNA"/>
</dbReference>
<dbReference type="Proteomes" id="UP000215506">
    <property type="component" value="Unassembled WGS sequence"/>
</dbReference>
<evidence type="ECO:0000256" key="1">
    <source>
        <dbReference type="SAM" id="MobiDB-lite"/>
    </source>
</evidence>
<feature type="compositionally biased region" description="Polar residues" evidence="1">
    <location>
        <begin position="1"/>
        <end position="11"/>
    </location>
</feature>
<evidence type="ECO:0000313" key="2">
    <source>
        <dbReference type="EMBL" id="OXR39580.1"/>
    </source>
</evidence>
<name>A0A231GSI5_9NOCA</name>
<accession>A0A231GSI5</accession>
<dbReference type="AlphaFoldDB" id="A0A231GSI5"/>
<protein>
    <submittedName>
        <fullName evidence="2">Uncharacterized protein</fullName>
    </submittedName>
</protein>